<comment type="caution">
    <text evidence="2">The sequence shown here is derived from an EMBL/GenBank/DDBJ whole genome shotgun (WGS) entry which is preliminary data.</text>
</comment>
<dbReference type="Proteomes" id="UP001500604">
    <property type="component" value="Unassembled WGS sequence"/>
</dbReference>
<feature type="region of interest" description="Disordered" evidence="1">
    <location>
        <begin position="383"/>
        <end position="434"/>
    </location>
</feature>
<keyword evidence="3" id="KW-1185">Reference proteome</keyword>
<feature type="region of interest" description="Disordered" evidence="1">
    <location>
        <begin position="1"/>
        <end position="68"/>
    </location>
</feature>
<feature type="compositionally biased region" description="Polar residues" evidence="1">
    <location>
        <begin position="29"/>
        <end position="59"/>
    </location>
</feature>
<evidence type="ECO:0008006" key="4">
    <source>
        <dbReference type="Google" id="ProtNLM"/>
    </source>
</evidence>
<evidence type="ECO:0000313" key="2">
    <source>
        <dbReference type="EMBL" id="GAA4651543.1"/>
    </source>
</evidence>
<organism evidence="2 3">
    <name type="scientific">Kistimonas scapharcae</name>
    <dbReference type="NCBI Taxonomy" id="1036133"/>
    <lineage>
        <taxon>Bacteria</taxon>
        <taxon>Pseudomonadati</taxon>
        <taxon>Pseudomonadota</taxon>
        <taxon>Gammaproteobacteria</taxon>
        <taxon>Oceanospirillales</taxon>
        <taxon>Endozoicomonadaceae</taxon>
        <taxon>Kistimonas</taxon>
    </lineage>
</organism>
<feature type="compositionally biased region" description="Polar residues" evidence="1">
    <location>
        <begin position="301"/>
        <end position="310"/>
    </location>
</feature>
<feature type="compositionally biased region" description="Pro residues" evidence="1">
    <location>
        <begin position="279"/>
        <end position="299"/>
    </location>
</feature>
<name>A0ABP8V5K3_9GAMM</name>
<feature type="compositionally biased region" description="Polar residues" evidence="1">
    <location>
        <begin position="10"/>
        <end position="21"/>
    </location>
</feature>
<feature type="compositionally biased region" description="Basic and acidic residues" evidence="1">
    <location>
        <begin position="343"/>
        <end position="361"/>
    </location>
</feature>
<reference evidence="3" key="1">
    <citation type="journal article" date="2019" name="Int. J. Syst. Evol. Microbiol.">
        <title>The Global Catalogue of Microorganisms (GCM) 10K type strain sequencing project: providing services to taxonomists for standard genome sequencing and annotation.</title>
        <authorList>
            <consortium name="The Broad Institute Genomics Platform"/>
            <consortium name="The Broad Institute Genome Sequencing Center for Infectious Disease"/>
            <person name="Wu L."/>
            <person name="Ma J."/>
        </authorList>
    </citation>
    <scope>NUCLEOTIDE SEQUENCE [LARGE SCALE GENOMIC DNA]</scope>
    <source>
        <strain evidence="3">JCM 17805</strain>
    </source>
</reference>
<evidence type="ECO:0000256" key="1">
    <source>
        <dbReference type="SAM" id="MobiDB-lite"/>
    </source>
</evidence>
<gene>
    <name evidence="2" type="ORF">GCM10023116_38270</name>
</gene>
<proteinExistence type="predicted"/>
<dbReference type="RefSeq" id="WP_345197935.1">
    <property type="nucleotide sequence ID" value="NZ_BAABFL010000455.1"/>
</dbReference>
<sequence>MEGPHGRHPLTSNLYSKVSQKQESEPELVSQTEGQPIISKGSNAKASASLGTKQRSVGKTDNGLPDPKVLEGQINENIKNLWLAKIAKNLDFLKDPACKPPECITEITIRKNGKVIYSYPDPGKTSGLDDGIIEQVRQALPQHPEEELLSQTKNNLALYKQVLLDQKQKESNPLESVMNSLKSLANAMLHWRDSLISSTELEVTGQLPDSHQLIHELENSEMFKKRQKHLPSEDEMNVTMEAVPVVYEGDGEPLCDENNNLPPASVDTAKPILPDITHQPPPLIPQDMPPPPPPPPPDWPQSSKNKSQPVSSPPKRYAANVTDDHANAMKSLNDDFAKFDRQKLRKTETNSKEQIQQRKEAIQNADDADPMDKTLDEIRSFNKSSMKHVETNSSEHIADREKVASKTPWEKHLDSIRSFKPETLKSTQKKDNDK</sequence>
<feature type="compositionally biased region" description="Basic and acidic residues" evidence="1">
    <location>
        <begin position="396"/>
        <end position="434"/>
    </location>
</feature>
<accession>A0ABP8V5K3</accession>
<protein>
    <recommendedName>
        <fullName evidence="4">WH2 domain-containing protein</fullName>
    </recommendedName>
</protein>
<feature type="region of interest" description="Disordered" evidence="1">
    <location>
        <begin position="249"/>
        <end position="326"/>
    </location>
</feature>
<evidence type="ECO:0000313" key="3">
    <source>
        <dbReference type="Proteomes" id="UP001500604"/>
    </source>
</evidence>
<feature type="region of interest" description="Disordered" evidence="1">
    <location>
        <begin position="343"/>
        <end position="371"/>
    </location>
</feature>
<dbReference type="EMBL" id="BAABFL010000455">
    <property type="protein sequence ID" value="GAA4651543.1"/>
    <property type="molecule type" value="Genomic_DNA"/>
</dbReference>